<reference evidence="2" key="1">
    <citation type="submission" date="2022-11" db="EMBL/GenBank/DDBJ databases">
        <authorList>
            <person name="Petersen C."/>
        </authorList>
    </citation>
    <scope>NUCLEOTIDE SEQUENCE</scope>
    <source>
        <strain evidence="2">IBT 30069</strain>
    </source>
</reference>
<dbReference type="EMBL" id="JAPQKH010000006">
    <property type="protein sequence ID" value="KAJ5094467.1"/>
    <property type="molecule type" value="Genomic_DNA"/>
</dbReference>
<feature type="signal peptide" evidence="1">
    <location>
        <begin position="1"/>
        <end position="21"/>
    </location>
</feature>
<evidence type="ECO:0000313" key="3">
    <source>
        <dbReference type="Proteomes" id="UP001149165"/>
    </source>
</evidence>
<evidence type="ECO:0008006" key="4">
    <source>
        <dbReference type="Google" id="ProtNLM"/>
    </source>
</evidence>
<keyword evidence="1" id="KW-0732">Signal</keyword>
<name>A0A9W9F6H3_9EURO</name>
<protein>
    <recommendedName>
        <fullName evidence="4">Secreted protein</fullName>
    </recommendedName>
</protein>
<dbReference type="AlphaFoldDB" id="A0A9W9F6H3"/>
<evidence type="ECO:0000256" key="1">
    <source>
        <dbReference type="SAM" id="SignalP"/>
    </source>
</evidence>
<gene>
    <name evidence="2" type="ORF">N7456_010328</name>
</gene>
<organism evidence="2 3">
    <name type="scientific">Penicillium angulare</name>
    <dbReference type="NCBI Taxonomy" id="116970"/>
    <lineage>
        <taxon>Eukaryota</taxon>
        <taxon>Fungi</taxon>
        <taxon>Dikarya</taxon>
        <taxon>Ascomycota</taxon>
        <taxon>Pezizomycotina</taxon>
        <taxon>Eurotiomycetes</taxon>
        <taxon>Eurotiomycetidae</taxon>
        <taxon>Eurotiales</taxon>
        <taxon>Aspergillaceae</taxon>
        <taxon>Penicillium</taxon>
    </lineage>
</organism>
<keyword evidence="3" id="KW-1185">Reference proteome</keyword>
<proteinExistence type="predicted"/>
<reference evidence="2" key="2">
    <citation type="journal article" date="2023" name="IMA Fungus">
        <title>Comparative genomic study of the Penicillium genus elucidates a diverse pangenome and 15 lateral gene transfer events.</title>
        <authorList>
            <person name="Petersen C."/>
            <person name="Sorensen T."/>
            <person name="Nielsen M.R."/>
            <person name="Sondergaard T.E."/>
            <person name="Sorensen J.L."/>
            <person name="Fitzpatrick D.A."/>
            <person name="Frisvad J.C."/>
            <person name="Nielsen K.L."/>
        </authorList>
    </citation>
    <scope>NUCLEOTIDE SEQUENCE</scope>
    <source>
        <strain evidence="2">IBT 30069</strain>
    </source>
</reference>
<sequence length="81" mass="8687">MTTRNPRFFTTFLLLLGFFGAFDNAMRLSGDVSSMNSRATPTRNGNAGADKGLSLGGSNAWVQPGQIGYTLMRLRDLVGGN</sequence>
<evidence type="ECO:0000313" key="2">
    <source>
        <dbReference type="EMBL" id="KAJ5094467.1"/>
    </source>
</evidence>
<accession>A0A9W9F6H3</accession>
<feature type="chain" id="PRO_5040785302" description="Secreted protein" evidence="1">
    <location>
        <begin position="22"/>
        <end position="81"/>
    </location>
</feature>
<dbReference type="Proteomes" id="UP001149165">
    <property type="component" value="Unassembled WGS sequence"/>
</dbReference>
<comment type="caution">
    <text evidence="2">The sequence shown here is derived from an EMBL/GenBank/DDBJ whole genome shotgun (WGS) entry which is preliminary data.</text>
</comment>